<comment type="caution">
    <text evidence="9">The sequence shown here is derived from an EMBL/GenBank/DDBJ whole genome shotgun (WGS) entry which is preliminary data.</text>
</comment>
<dbReference type="InterPro" id="IPR048328">
    <property type="entry name" value="Dyp_perox_C"/>
</dbReference>
<keyword evidence="5" id="KW-0732">Signal</keyword>
<evidence type="ECO:0000256" key="6">
    <source>
        <dbReference type="ARBA" id="ARBA00023002"/>
    </source>
</evidence>
<comment type="cofactor">
    <cofactor evidence="1">
        <name>heme b</name>
        <dbReference type="ChEBI" id="CHEBI:60344"/>
    </cofactor>
</comment>
<dbReference type="GO" id="GO:0020037">
    <property type="term" value="F:heme binding"/>
    <property type="evidence" value="ECO:0007669"/>
    <property type="project" value="InterPro"/>
</dbReference>
<evidence type="ECO:0000313" key="9">
    <source>
        <dbReference type="EMBL" id="KAJ7698722.1"/>
    </source>
</evidence>
<evidence type="ECO:0000256" key="1">
    <source>
        <dbReference type="ARBA" id="ARBA00001970"/>
    </source>
</evidence>
<evidence type="ECO:0000256" key="5">
    <source>
        <dbReference type="ARBA" id="ARBA00022729"/>
    </source>
</evidence>
<dbReference type="Pfam" id="PF20628">
    <property type="entry name" value="Dyp_perox_C"/>
    <property type="match status" value="1"/>
</dbReference>
<dbReference type="Proteomes" id="UP001221757">
    <property type="component" value="Unassembled WGS sequence"/>
</dbReference>
<evidence type="ECO:0000313" key="10">
    <source>
        <dbReference type="Proteomes" id="UP001221757"/>
    </source>
</evidence>
<keyword evidence="2" id="KW-0575">Peroxidase</keyword>
<keyword evidence="6" id="KW-0560">Oxidoreductase</keyword>
<evidence type="ECO:0000256" key="3">
    <source>
        <dbReference type="ARBA" id="ARBA00022617"/>
    </source>
</evidence>
<dbReference type="PANTHER" id="PTHR30521:SF4">
    <property type="entry name" value="DEFERROCHELATASE"/>
    <property type="match status" value="1"/>
</dbReference>
<keyword evidence="4" id="KW-0479">Metal-binding</keyword>
<protein>
    <recommendedName>
        <fullName evidence="8">Dyp-type peroxidase C-terminal domain-containing protein</fullName>
    </recommendedName>
</protein>
<dbReference type="GO" id="GO:0004601">
    <property type="term" value="F:peroxidase activity"/>
    <property type="evidence" value="ECO:0007669"/>
    <property type="project" value="UniProtKB-KW"/>
</dbReference>
<dbReference type="PANTHER" id="PTHR30521">
    <property type="entry name" value="DEFERROCHELATASE/PEROXIDASE"/>
    <property type="match status" value="1"/>
</dbReference>
<gene>
    <name evidence="9" type="ORF">B0H17DRAFT_1196819</name>
</gene>
<dbReference type="InterPro" id="IPR006314">
    <property type="entry name" value="Dyp_peroxidase"/>
</dbReference>
<dbReference type="EMBL" id="JARKIE010000025">
    <property type="protein sequence ID" value="KAJ7698722.1"/>
    <property type="molecule type" value="Genomic_DNA"/>
</dbReference>
<proteinExistence type="predicted"/>
<dbReference type="GO" id="GO:0046872">
    <property type="term" value="F:metal ion binding"/>
    <property type="evidence" value="ECO:0007669"/>
    <property type="project" value="UniProtKB-KW"/>
</dbReference>
<feature type="domain" description="Dyp-type peroxidase C-terminal" evidence="8">
    <location>
        <begin position="51"/>
        <end position="129"/>
    </location>
</feature>
<accession>A0AAD7DSL1</accession>
<sequence>MSSMSLGARMVGRWKSGAPVDLAPLVDDPALGADPTRNNNFAFAHPDTTLATDQSRCPFSAHIRKTRPRADLGTPEDATHHIMRAGIPYGPEVTDAEASSSTTSAECGLAFACYQSNIGNGFQFLTRFWANSATFVHSSVGVVPVIGALASAQRVIGGLNLTDFTNTTTLTANFIVSRGGEYFFTPSLSAIANPLSV</sequence>
<dbReference type="InterPro" id="IPR011008">
    <property type="entry name" value="Dimeric_a/b-barrel"/>
</dbReference>
<keyword evidence="10" id="KW-1185">Reference proteome</keyword>
<dbReference type="PROSITE" id="PS51404">
    <property type="entry name" value="DYP_PEROXIDASE"/>
    <property type="match status" value="1"/>
</dbReference>
<evidence type="ECO:0000256" key="4">
    <source>
        <dbReference type="ARBA" id="ARBA00022723"/>
    </source>
</evidence>
<reference evidence="9" key="1">
    <citation type="submission" date="2023-03" db="EMBL/GenBank/DDBJ databases">
        <title>Massive genome expansion in bonnet fungi (Mycena s.s.) driven by repeated elements and novel gene families across ecological guilds.</title>
        <authorList>
            <consortium name="Lawrence Berkeley National Laboratory"/>
            <person name="Harder C.B."/>
            <person name="Miyauchi S."/>
            <person name="Viragh M."/>
            <person name="Kuo A."/>
            <person name="Thoen E."/>
            <person name="Andreopoulos B."/>
            <person name="Lu D."/>
            <person name="Skrede I."/>
            <person name="Drula E."/>
            <person name="Henrissat B."/>
            <person name="Morin E."/>
            <person name="Kohler A."/>
            <person name="Barry K."/>
            <person name="LaButti K."/>
            <person name="Morin E."/>
            <person name="Salamov A."/>
            <person name="Lipzen A."/>
            <person name="Mereny Z."/>
            <person name="Hegedus B."/>
            <person name="Baldrian P."/>
            <person name="Stursova M."/>
            <person name="Weitz H."/>
            <person name="Taylor A."/>
            <person name="Grigoriev I.V."/>
            <person name="Nagy L.G."/>
            <person name="Martin F."/>
            <person name="Kauserud H."/>
        </authorList>
    </citation>
    <scope>NUCLEOTIDE SEQUENCE</scope>
    <source>
        <strain evidence="9">CBHHK067</strain>
    </source>
</reference>
<evidence type="ECO:0000256" key="2">
    <source>
        <dbReference type="ARBA" id="ARBA00022559"/>
    </source>
</evidence>
<name>A0AAD7DSL1_MYCRO</name>
<organism evidence="9 10">
    <name type="scientific">Mycena rosella</name>
    <name type="common">Pink bonnet</name>
    <name type="synonym">Agaricus rosellus</name>
    <dbReference type="NCBI Taxonomy" id="1033263"/>
    <lineage>
        <taxon>Eukaryota</taxon>
        <taxon>Fungi</taxon>
        <taxon>Dikarya</taxon>
        <taxon>Basidiomycota</taxon>
        <taxon>Agaricomycotina</taxon>
        <taxon>Agaricomycetes</taxon>
        <taxon>Agaricomycetidae</taxon>
        <taxon>Agaricales</taxon>
        <taxon>Marasmiineae</taxon>
        <taxon>Mycenaceae</taxon>
        <taxon>Mycena</taxon>
    </lineage>
</organism>
<keyword evidence="7" id="KW-0408">Iron</keyword>
<dbReference type="SUPFAM" id="SSF54909">
    <property type="entry name" value="Dimeric alpha+beta barrel"/>
    <property type="match status" value="1"/>
</dbReference>
<keyword evidence="3" id="KW-0349">Heme</keyword>
<dbReference type="GO" id="GO:0005829">
    <property type="term" value="C:cytosol"/>
    <property type="evidence" value="ECO:0007669"/>
    <property type="project" value="TreeGrafter"/>
</dbReference>
<dbReference type="AlphaFoldDB" id="A0AAD7DSL1"/>
<dbReference type="NCBIfam" id="TIGR01413">
    <property type="entry name" value="Dyp_perox_fam"/>
    <property type="match status" value="1"/>
</dbReference>
<evidence type="ECO:0000256" key="7">
    <source>
        <dbReference type="ARBA" id="ARBA00023004"/>
    </source>
</evidence>
<evidence type="ECO:0000259" key="8">
    <source>
        <dbReference type="Pfam" id="PF20628"/>
    </source>
</evidence>